<feature type="transmembrane region" description="Helical" evidence="1">
    <location>
        <begin position="40"/>
        <end position="57"/>
    </location>
</feature>
<evidence type="ECO:0000313" key="3">
    <source>
        <dbReference type="Proteomes" id="UP000178461"/>
    </source>
</evidence>
<accession>A0A1F6AXK4</accession>
<dbReference type="InterPro" id="IPR021454">
    <property type="entry name" value="DUF3105"/>
</dbReference>
<dbReference type="EMBL" id="MFJW01000026">
    <property type="protein sequence ID" value="OGG29409.1"/>
    <property type="molecule type" value="Genomic_DNA"/>
</dbReference>
<dbReference type="Pfam" id="PF11303">
    <property type="entry name" value="DUF3105"/>
    <property type="match status" value="1"/>
</dbReference>
<organism evidence="2 3">
    <name type="scientific">Candidatus Gottesmanbacteria bacterium RIFCSPLOWO2_01_FULL_46_21</name>
    <dbReference type="NCBI Taxonomy" id="1798393"/>
    <lineage>
        <taxon>Bacteria</taxon>
        <taxon>Candidatus Gottesmaniibacteriota</taxon>
    </lineage>
</organism>
<dbReference type="AlphaFoldDB" id="A0A1F6AXK4"/>
<gene>
    <name evidence="2" type="ORF">A2971_03925</name>
</gene>
<keyword evidence="1" id="KW-0472">Membrane</keyword>
<proteinExistence type="predicted"/>
<comment type="caution">
    <text evidence="2">The sequence shown here is derived from an EMBL/GenBank/DDBJ whole genome shotgun (WGS) entry which is preliminary data.</text>
</comment>
<dbReference type="Proteomes" id="UP000178461">
    <property type="component" value="Unassembled WGS sequence"/>
</dbReference>
<evidence type="ECO:0000313" key="2">
    <source>
        <dbReference type="EMBL" id="OGG29409.1"/>
    </source>
</evidence>
<keyword evidence="1" id="KW-0812">Transmembrane</keyword>
<keyword evidence="1" id="KW-1133">Transmembrane helix</keyword>
<protein>
    <recommendedName>
        <fullName evidence="4">DUF3105 domain-containing protein</fullName>
    </recommendedName>
</protein>
<name>A0A1F6AXK4_9BACT</name>
<evidence type="ECO:0008006" key="4">
    <source>
        <dbReference type="Google" id="ProtNLM"/>
    </source>
</evidence>
<evidence type="ECO:0000256" key="1">
    <source>
        <dbReference type="SAM" id="Phobius"/>
    </source>
</evidence>
<sequence>MELPENWNQLSKHERKEFKRNYHRKQQLFQGRKFQIKKHGMIAFIILLIVGGGYWLIKEASKPQPGEFVASLGNKHIENITDAHDSYNSLPPTSGTHVGGKAQWGISDSSIPDELQLHNLEDGGVMMQYNCTPGVDPQNQATPSAEVQDECKKLVKNLADIVKKYSDKVLMAPYPRLDTKIALTAWTRIDKFNDFDEERIQKFIKAFKGIDHH</sequence>
<reference evidence="2 3" key="1">
    <citation type="journal article" date="2016" name="Nat. Commun.">
        <title>Thousands of microbial genomes shed light on interconnected biogeochemical processes in an aquifer system.</title>
        <authorList>
            <person name="Anantharaman K."/>
            <person name="Brown C.T."/>
            <person name="Hug L.A."/>
            <person name="Sharon I."/>
            <person name="Castelle C.J."/>
            <person name="Probst A.J."/>
            <person name="Thomas B.C."/>
            <person name="Singh A."/>
            <person name="Wilkins M.J."/>
            <person name="Karaoz U."/>
            <person name="Brodie E.L."/>
            <person name="Williams K.H."/>
            <person name="Hubbard S.S."/>
            <person name="Banfield J.F."/>
        </authorList>
    </citation>
    <scope>NUCLEOTIDE SEQUENCE [LARGE SCALE GENOMIC DNA]</scope>
</reference>